<feature type="region of interest" description="Disordered" evidence="9">
    <location>
        <begin position="202"/>
        <end position="223"/>
    </location>
</feature>
<dbReference type="Pfam" id="PF07885">
    <property type="entry name" value="Ion_trans_2"/>
    <property type="match status" value="1"/>
</dbReference>
<protein>
    <submittedName>
        <fullName evidence="12">Small conductance calcium-activated potassium channel protein</fullName>
    </submittedName>
</protein>
<keyword evidence="4 10" id="KW-1133">Transmembrane helix</keyword>
<evidence type="ECO:0000256" key="5">
    <source>
        <dbReference type="ARBA" id="ARBA00023065"/>
    </source>
</evidence>
<evidence type="ECO:0000256" key="4">
    <source>
        <dbReference type="ARBA" id="ARBA00022989"/>
    </source>
</evidence>
<keyword evidence="3 10" id="KW-0812">Transmembrane</keyword>
<dbReference type="RefSeq" id="XP_024353407.1">
    <property type="nucleotide sequence ID" value="XM_024492212.1"/>
</dbReference>
<dbReference type="SUPFAM" id="SSF81324">
    <property type="entry name" value="Voltage-gated potassium channels"/>
    <property type="match status" value="1"/>
</dbReference>
<dbReference type="SUPFAM" id="SSF81327">
    <property type="entry name" value="Small-conductance potassium channel"/>
    <property type="match status" value="1"/>
</dbReference>
<dbReference type="KEGG" id="egl:EGR_02963"/>
<feature type="transmembrane region" description="Helical" evidence="10">
    <location>
        <begin position="466"/>
        <end position="489"/>
    </location>
</feature>
<dbReference type="Pfam" id="PF02888">
    <property type="entry name" value="CaMBD"/>
    <property type="match status" value="1"/>
</dbReference>
<dbReference type="PRINTS" id="PR00169">
    <property type="entry name" value="KCHANNEL"/>
</dbReference>
<feature type="region of interest" description="Disordered" evidence="9">
    <location>
        <begin position="366"/>
        <end position="385"/>
    </location>
</feature>
<dbReference type="GO" id="GO:0005516">
    <property type="term" value="F:calmodulin binding"/>
    <property type="evidence" value="ECO:0007669"/>
    <property type="project" value="InterPro"/>
</dbReference>
<organism evidence="12 13">
    <name type="scientific">Echinococcus granulosus</name>
    <name type="common">Hydatid tapeworm</name>
    <dbReference type="NCBI Taxonomy" id="6210"/>
    <lineage>
        <taxon>Eukaryota</taxon>
        <taxon>Metazoa</taxon>
        <taxon>Spiralia</taxon>
        <taxon>Lophotrochozoa</taxon>
        <taxon>Platyhelminthes</taxon>
        <taxon>Cestoda</taxon>
        <taxon>Eucestoda</taxon>
        <taxon>Cyclophyllidea</taxon>
        <taxon>Taeniidae</taxon>
        <taxon>Echinococcus</taxon>
        <taxon>Echinococcus granulosus group</taxon>
    </lineage>
</organism>
<dbReference type="CTD" id="36338678"/>
<dbReference type="GO" id="GO:0016020">
    <property type="term" value="C:membrane"/>
    <property type="evidence" value="ECO:0007669"/>
    <property type="project" value="UniProtKB-SubCell"/>
</dbReference>
<dbReference type="PANTHER" id="PTHR10153">
    <property type="entry name" value="SMALL CONDUCTANCE CALCIUM-ACTIVATED POTASSIUM CHANNEL"/>
    <property type="match status" value="1"/>
</dbReference>
<feature type="transmembrane region" description="Helical" evidence="10">
    <location>
        <begin position="650"/>
        <end position="669"/>
    </location>
</feature>
<evidence type="ECO:0000256" key="2">
    <source>
        <dbReference type="ARBA" id="ARBA00022448"/>
    </source>
</evidence>
<feature type="transmembrane region" description="Helical" evidence="10">
    <location>
        <begin position="740"/>
        <end position="764"/>
    </location>
</feature>
<accession>W6UM49</accession>
<evidence type="ECO:0000256" key="6">
    <source>
        <dbReference type="ARBA" id="ARBA00023136"/>
    </source>
</evidence>
<dbReference type="GeneID" id="36338678"/>
<dbReference type="GO" id="GO:0016286">
    <property type="term" value="F:small conductance calcium-activated potassium channel activity"/>
    <property type="evidence" value="ECO:0007669"/>
    <property type="project" value="InterPro"/>
</dbReference>
<feature type="domain" description="Calmodulin-binding" evidence="11">
    <location>
        <begin position="823"/>
        <end position="899"/>
    </location>
</feature>
<dbReference type="Pfam" id="PF18999">
    <property type="entry name" value="DUF5728"/>
    <property type="match status" value="1"/>
</dbReference>
<feature type="transmembrane region" description="Helical" evidence="10">
    <location>
        <begin position="428"/>
        <end position="446"/>
    </location>
</feature>
<dbReference type="EMBL" id="APAU02000014">
    <property type="protein sequence ID" value="EUB62211.1"/>
    <property type="molecule type" value="Genomic_DNA"/>
</dbReference>
<keyword evidence="6 10" id="KW-0472">Membrane</keyword>
<keyword evidence="2" id="KW-0813">Transport</keyword>
<name>W6UM49_ECHGR</name>
<keyword evidence="13" id="KW-1185">Reference proteome</keyword>
<feature type="transmembrane region" description="Helical" evidence="10">
    <location>
        <begin position="784"/>
        <end position="805"/>
    </location>
</feature>
<keyword evidence="5" id="KW-0406">Ion transport</keyword>
<evidence type="ECO:0000313" key="13">
    <source>
        <dbReference type="Proteomes" id="UP000019149"/>
    </source>
</evidence>
<feature type="compositionally biased region" description="Polar residues" evidence="9">
    <location>
        <begin position="203"/>
        <end position="219"/>
    </location>
</feature>
<comment type="subcellular location">
    <subcellularLocation>
        <location evidence="1">Membrane</location>
        <topology evidence="1">Multi-pass membrane protein</topology>
    </subcellularLocation>
</comment>
<comment type="caution">
    <text evidence="12">The sequence shown here is derived from an EMBL/GenBank/DDBJ whole genome shotgun (WGS) entry which is preliminary data.</text>
</comment>
<dbReference type="Pfam" id="PF03530">
    <property type="entry name" value="SK_channel"/>
    <property type="match status" value="2"/>
</dbReference>
<gene>
    <name evidence="12" type="ORF">EGR_02963</name>
</gene>
<feature type="coiled-coil region" evidence="8">
    <location>
        <begin position="904"/>
        <end position="931"/>
    </location>
</feature>
<sequence length="1065" mass="119091">MCSAFPPAIVANLDTRGAVALLAASTRPRLIANMRKKTNKAHSSQEEVPTSLKPITWASSFDSSCNIHSQDDDYSRSGPPKWEESACVPMTGKQPALINRNSNYGGSIAQETLLGIKNCKLSGTGDTEEFINLNSSSINSVEQETGEDQEDDTLIASTDMARPKRPYYCQKAQKFRNSWRTQSVENPQSTIEGKLVRDRSLTMVESQSGSDTKSTNGGNTDRGAQVTVYLTRGSRNPVKTILVNHNAANIAAANAARLRARRQKTFSNCNQWRSVQLSPTHDVETDKQGWLGDDELYNTSLCNIHESYPNNLCLHRTPCTCTNKSQLSWRKRSPSPYLTSVASSMDVAKIKQLTKSSEVVPTSILKPQVSHRTSERKSSDDDGPCLEPMFALRQRRMRAMARHQSNSTFHNVGYRLGRRRRMFQHRSVVSDYSLAFAVLGILLMIVENELTSGQVVTKDSIWSLMLKSLITCSTLALIGLIVLYHIIVVRVAEAYPRARYAGPSRLWRMNHATDSASGCQSSFDSSQTKPTKTSNKAVSFLAKDGIVNNDAVVLILSFDDCIEDWQIAWDRSRVAKLVIEILVCAIHPVPGNFTFSWPSSYYLFGSNILLSCAHCKNGTLDPSLLTSGASVPRVSAISGSPHVIFPSNKVVSIDIILSLPMFLRLYLIFRVVVLHSKLFTDTGSRSIGAMNKVDFTTQFVFKTFMTICPGTVLVAFILGFWAVLAWMLRACERYLGVPFLLPYFLLSVQDPVFGNLFNSMWLVAVTFLSIGYGDVVANTYCGRAISIVAGVLGSLCTALVVAVFAKRLELSRAEKHVIHFMMESTLTKQMKYYAANVLRETWLIYKYTKLVKKLNASTIRKHQRKFLRAIHGLRHVKLEQRKLQDNANTLIDLAKTQSIINDTVSEMRIQHTRLQIRLEAIEESLVRIQEQFTTLPIILKYIRMQTRNSSCSNQKSEDRMDLEECCTNQGTTNPYMRYRQTSSRIFNHQGSRATTIRCDDSDLVIHNSAAQLLTNDRLEAAAQSAVSFESTQSHKPPSYARDCLDVEPVQRAISEPLTSFLAAVR</sequence>
<evidence type="ECO:0000256" key="8">
    <source>
        <dbReference type="SAM" id="Coils"/>
    </source>
</evidence>
<dbReference type="Gene3D" id="1.10.287.70">
    <property type="match status" value="2"/>
</dbReference>
<dbReference type="AlphaFoldDB" id="W6UM49"/>
<reference evidence="12 13" key="1">
    <citation type="journal article" date="2013" name="Nat. Genet.">
        <title>The genome of the hydatid tapeworm Echinococcus granulosus.</title>
        <authorList>
            <person name="Zheng H."/>
            <person name="Zhang W."/>
            <person name="Zhang L."/>
            <person name="Zhang Z."/>
            <person name="Li J."/>
            <person name="Lu G."/>
            <person name="Zhu Y."/>
            <person name="Wang Y."/>
            <person name="Huang Y."/>
            <person name="Liu J."/>
            <person name="Kang H."/>
            <person name="Chen J."/>
            <person name="Wang L."/>
            <person name="Chen A."/>
            <person name="Yu S."/>
            <person name="Gao Z."/>
            <person name="Jin L."/>
            <person name="Gu W."/>
            <person name="Wang Z."/>
            <person name="Zhao L."/>
            <person name="Shi B."/>
            <person name="Wen H."/>
            <person name="Lin R."/>
            <person name="Jones M.K."/>
            <person name="Brejova B."/>
            <person name="Vinar T."/>
            <person name="Zhao G."/>
            <person name="McManus D.P."/>
            <person name="Chen Z."/>
            <person name="Zhou Y."/>
            <person name="Wang S."/>
        </authorList>
    </citation>
    <scope>NUCLEOTIDE SEQUENCE [LARGE SCALE GENOMIC DNA]</scope>
</reference>
<dbReference type="InterPro" id="IPR004178">
    <property type="entry name" value="CaM-bd_dom"/>
</dbReference>
<dbReference type="InterPro" id="IPR043787">
    <property type="entry name" value="DUF5729"/>
</dbReference>
<dbReference type="InterPro" id="IPR013099">
    <property type="entry name" value="K_chnl_dom"/>
</dbReference>
<dbReference type="InterPro" id="IPR043786">
    <property type="entry name" value="DUF5728"/>
</dbReference>
<dbReference type="OrthoDB" id="73653at2759"/>
<evidence type="ECO:0000256" key="7">
    <source>
        <dbReference type="ARBA" id="ARBA00023303"/>
    </source>
</evidence>
<dbReference type="STRING" id="6210.W6UM49"/>
<dbReference type="Proteomes" id="UP000019149">
    <property type="component" value="Unassembled WGS sequence"/>
</dbReference>
<dbReference type="OMA" id="SEMRIQH"/>
<feature type="transmembrane region" description="Helical" evidence="10">
    <location>
        <begin position="704"/>
        <end position="728"/>
    </location>
</feature>
<evidence type="ECO:0000313" key="12">
    <source>
        <dbReference type="EMBL" id="EUB62211.1"/>
    </source>
</evidence>
<dbReference type="Pfam" id="PF19000">
    <property type="entry name" value="DUF5729"/>
    <property type="match status" value="1"/>
</dbReference>
<evidence type="ECO:0000256" key="10">
    <source>
        <dbReference type="SAM" id="Phobius"/>
    </source>
</evidence>
<keyword evidence="8" id="KW-0175">Coiled coil</keyword>
<evidence type="ECO:0000256" key="3">
    <source>
        <dbReference type="ARBA" id="ARBA00022692"/>
    </source>
</evidence>
<evidence type="ECO:0000256" key="9">
    <source>
        <dbReference type="SAM" id="MobiDB-lite"/>
    </source>
</evidence>
<dbReference type="SMART" id="SM01053">
    <property type="entry name" value="CaMBD"/>
    <property type="match status" value="1"/>
</dbReference>
<dbReference type="InterPro" id="IPR015449">
    <property type="entry name" value="K_chnl_Ca-activ_SK"/>
</dbReference>
<evidence type="ECO:0000256" key="1">
    <source>
        <dbReference type="ARBA" id="ARBA00004141"/>
    </source>
</evidence>
<dbReference type="InterPro" id="IPR036122">
    <property type="entry name" value="CaM-bd_dom_sf"/>
</dbReference>
<evidence type="ECO:0000259" key="11">
    <source>
        <dbReference type="SMART" id="SM01053"/>
    </source>
</evidence>
<keyword evidence="7 12" id="KW-0407">Ion channel</keyword>
<proteinExistence type="predicted"/>